<accession>A0AA88WCS3</accession>
<protein>
    <submittedName>
        <fullName evidence="1">Uncharacterized protein</fullName>
    </submittedName>
</protein>
<gene>
    <name evidence="1" type="ORF">RJ639_043261</name>
</gene>
<sequence length="86" mass="8647">MGSQSFQSIEEIDATEVSDLNHEGLKASQITRVVNVMKPSEEADCCASLAVGKVEFCSGVWSSYCTSGGGGGGGGTGGWLALGSGV</sequence>
<organism evidence="1 2">
    <name type="scientific">Escallonia herrerae</name>
    <dbReference type="NCBI Taxonomy" id="1293975"/>
    <lineage>
        <taxon>Eukaryota</taxon>
        <taxon>Viridiplantae</taxon>
        <taxon>Streptophyta</taxon>
        <taxon>Embryophyta</taxon>
        <taxon>Tracheophyta</taxon>
        <taxon>Spermatophyta</taxon>
        <taxon>Magnoliopsida</taxon>
        <taxon>eudicotyledons</taxon>
        <taxon>Gunneridae</taxon>
        <taxon>Pentapetalae</taxon>
        <taxon>asterids</taxon>
        <taxon>campanulids</taxon>
        <taxon>Escalloniales</taxon>
        <taxon>Escalloniaceae</taxon>
        <taxon>Escallonia</taxon>
    </lineage>
</organism>
<keyword evidence="2" id="KW-1185">Reference proteome</keyword>
<dbReference type="EMBL" id="JAVXUP010000592">
    <property type="protein sequence ID" value="KAK3024637.1"/>
    <property type="molecule type" value="Genomic_DNA"/>
</dbReference>
<proteinExistence type="predicted"/>
<evidence type="ECO:0000313" key="1">
    <source>
        <dbReference type="EMBL" id="KAK3024637.1"/>
    </source>
</evidence>
<dbReference type="Proteomes" id="UP001188597">
    <property type="component" value="Unassembled WGS sequence"/>
</dbReference>
<evidence type="ECO:0000313" key="2">
    <source>
        <dbReference type="Proteomes" id="UP001188597"/>
    </source>
</evidence>
<comment type="caution">
    <text evidence="1">The sequence shown here is derived from an EMBL/GenBank/DDBJ whole genome shotgun (WGS) entry which is preliminary data.</text>
</comment>
<name>A0AA88WCS3_9ASTE</name>
<dbReference type="AlphaFoldDB" id="A0AA88WCS3"/>
<reference evidence="1" key="1">
    <citation type="submission" date="2022-12" db="EMBL/GenBank/DDBJ databases">
        <title>Draft genome assemblies for two species of Escallonia (Escalloniales).</title>
        <authorList>
            <person name="Chanderbali A."/>
            <person name="Dervinis C."/>
            <person name="Anghel I."/>
            <person name="Soltis D."/>
            <person name="Soltis P."/>
            <person name="Zapata F."/>
        </authorList>
    </citation>
    <scope>NUCLEOTIDE SEQUENCE</scope>
    <source>
        <strain evidence="1">UCBG64.0493</strain>
        <tissue evidence="1">Leaf</tissue>
    </source>
</reference>